<organism evidence="2 3">
    <name type="scientific">Falsiroseomonas frigidaquae</name>
    <dbReference type="NCBI Taxonomy" id="487318"/>
    <lineage>
        <taxon>Bacteria</taxon>
        <taxon>Pseudomonadati</taxon>
        <taxon>Pseudomonadota</taxon>
        <taxon>Alphaproteobacteria</taxon>
        <taxon>Acetobacterales</taxon>
        <taxon>Roseomonadaceae</taxon>
        <taxon>Falsiroseomonas</taxon>
    </lineage>
</organism>
<evidence type="ECO:0000313" key="3">
    <source>
        <dbReference type="Proteomes" id="UP000765160"/>
    </source>
</evidence>
<keyword evidence="1" id="KW-0732">Signal</keyword>
<name>A0ABX1EZN9_9PROT</name>
<dbReference type="RefSeq" id="WP_168049954.1">
    <property type="nucleotide sequence ID" value="NZ_JAATJR010000003.1"/>
</dbReference>
<evidence type="ECO:0000313" key="2">
    <source>
        <dbReference type="EMBL" id="NKE45523.1"/>
    </source>
</evidence>
<dbReference type="PROSITE" id="PS51257">
    <property type="entry name" value="PROKAR_LIPOPROTEIN"/>
    <property type="match status" value="1"/>
</dbReference>
<feature type="chain" id="PRO_5046561082" evidence="1">
    <location>
        <begin position="23"/>
        <end position="231"/>
    </location>
</feature>
<dbReference type="Pfam" id="PF14366">
    <property type="entry name" value="DUF4410"/>
    <property type="match status" value="1"/>
</dbReference>
<dbReference type="InterPro" id="IPR025522">
    <property type="entry name" value="DUF4410"/>
</dbReference>
<dbReference type="EMBL" id="JAAVTX010000003">
    <property type="protein sequence ID" value="NKE45523.1"/>
    <property type="molecule type" value="Genomic_DNA"/>
</dbReference>
<feature type="signal peptide" evidence="1">
    <location>
        <begin position="1"/>
        <end position="22"/>
    </location>
</feature>
<keyword evidence="3" id="KW-1185">Reference proteome</keyword>
<proteinExistence type="predicted"/>
<sequence length="231" mass="23410">MTRRFTSLLALLLLGACAQANVAPLATPAPGQPAAERLPAPAQIVVERFALDPSQVTLDGAPLLRARRAMDGNDGAARRTAAEEAIAGFQGALVTALRERGFAAVPATEAGPATPRLLVRGRFSALEEGNRARRAVVGFGLGASRVAGTAELAFLDPATAAPRVVDGFALDADSGRMPGGVLGAGRGAGLVVAGTAIRGAMGKARGPQEIGALARGTADRIVAYATAQGWR</sequence>
<accession>A0ABX1EZN9</accession>
<dbReference type="Proteomes" id="UP000765160">
    <property type="component" value="Unassembled WGS sequence"/>
</dbReference>
<evidence type="ECO:0000256" key="1">
    <source>
        <dbReference type="SAM" id="SignalP"/>
    </source>
</evidence>
<comment type="caution">
    <text evidence="2">The sequence shown here is derived from an EMBL/GenBank/DDBJ whole genome shotgun (WGS) entry which is preliminary data.</text>
</comment>
<gene>
    <name evidence="2" type="ORF">HB662_12105</name>
</gene>
<reference evidence="2 3" key="1">
    <citation type="submission" date="2020-03" db="EMBL/GenBank/DDBJ databases">
        <title>Roseomonas selenitidurans sp. nov. isolated from soil.</title>
        <authorList>
            <person name="Liu H."/>
        </authorList>
    </citation>
    <scope>NUCLEOTIDE SEQUENCE [LARGE SCALE GENOMIC DNA]</scope>
    <source>
        <strain evidence="2 3">JCM 15073</strain>
    </source>
</reference>
<protein>
    <submittedName>
        <fullName evidence="2">DUF4410 domain-containing protein</fullName>
    </submittedName>
</protein>